<dbReference type="Proteomes" id="UP001054837">
    <property type="component" value="Unassembled WGS sequence"/>
</dbReference>
<comment type="caution">
    <text evidence="1">The sequence shown here is derived from an EMBL/GenBank/DDBJ whole genome shotgun (WGS) entry which is preliminary data.</text>
</comment>
<evidence type="ECO:0000313" key="1">
    <source>
        <dbReference type="EMBL" id="GIX95817.1"/>
    </source>
</evidence>
<dbReference type="EMBL" id="BPLQ01002817">
    <property type="protein sequence ID" value="GIX95817.1"/>
    <property type="molecule type" value="Genomic_DNA"/>
</dbReference>
<name>A0AAV4PKU7_9ARAC</name>
<keyword evidence="2" id="KW-1185">Reference proteome</keyword>
<accession>A0AAV4PKU7</accession>
<reference evidence="1 2" key="1">
    <citation type="submission" date="2021-06" db="EMBL/GenBank/DDBJ databases">
        <title>Caerostris darwini draft genome.</title>
        <authorList>
            <person name="Kono N."/>
            <person name="Arakawa K."/>
        </authorList>
    </citation>
    <scope>NUCLEOTIDE SEQUENCE [LARGE SCALE GENOMIC DNA]</scope>
</reference>
<organism evidence="1 2">
    <name type="scientific">Caerostris darwini</name>
    <dbReference type="NCBI Taxonomy" id="1538125"/>
    <lineage>
        <taxon>Eukaryota</taxon>
        <taxon>Metazoa</taxon>
        <taxon>Ecdysozoa</taxon>
        <taxon>Arthropoda</taxon>
        <taxon>Chelicerata</taxon>
        <taxon>Arachnida</taxon>
        <taxon>Araneae</taxon>
        <taxon>Araneomorphae</taxon>
        <taxon>Entelegynae</taxon>
        <taxon>Araneoidea</taxon>
        <taxon>Araneidae</taxon>
        <taxon>Caerostris</taxon>
    </lineage>
</organism>
<gene>
    <name evidence="1" type="ORF">CDAR_289201</name>
</gene>
<protein>
    <submittedName>
        <fullName evidence="1">Uncharacterized protein</fullName>
    </submittedName>
</protein>
<evidence type="ECO:0000313" key="2">
    <source>
        <dbReference type="Proteomes" id="UP001054837"/>
    </source>
</evidence>
<sequence>MFCILQRTLKRIHGMHTRIINKVNLINAAPFLHPKDATAEQLQRVKQSQQHLIRPSRYIINCAYEAIVALLDTHSIVSPTLFQLHGRASSISNTVFLQCY</sequence>
<proteinExistence type="predicted"/>
<dbReference type="AlphaFoldDB" id="A0AAV4PKU7"/>